<dbReference type="RefSeq" id="WP_244912526.1">
    <property type="nucleotide sequence ID" value="NZ_CP137240.1"/>
</dbReference>
<sequence>MFSNLTGLAERTPQTYFLYIYALCAIPLFFVRLSIVEHMESTSHTGFYLGLLVWVVALCMVIWFYFLPDFSMMQLKKQGKVWQAEIIGDSHYAFSGFPPRYISGAGEVSEEQMRKSKLYRRLLVEFENFSGTRVSHVFTLPVDYSPSLSLKQIIETQNQSLQIDHSDTKARMPVWLNTKQKSPAFALANETGAVTRKHVILGLCLIIITLLQMILPLVYVERTTQHLTDDVFTLFNTGTAWHWAPLCNIVFLWAFHSHGAAARGPNSGIIDVIKLSGIHSTTESITWKPTSYGDDVTYYQVEVSYIDSIGQLREISFKSAVADSEEKELKSMLQQRPILYLENDKKKVLFLDNYDGKFL</sequence>
<feature type="transmembrane region" description="Helical" evidence="1">
    <location>
        <begin position="47"/>
        <end position="67"/>
    </location>
</feature>
<accession>A0A2X1WEK7</accession>
<keyword evidence="1" id="KW-1133">Transmembrane helix</keyword>
<feature type="transmembrane region" description="Helical" evidence="1">
    <location>
        <begin position="199"/>
        <end position="220"/>
    </location>
</feature>
<organism evidence="2 3">
    <name type="scientific">Oligella urethralis</name>
    <dbReference type="NCBI Taxonomy" id="90245"/>
    <lineage>
        <taxon>Bacteria</taxon>
        <taxon>Pseudomonadati</taxon>
        <taxon>Pseudomonadota</taxon>
        <taxon>Betaproteobacteria</taxon>
        <taxon>Burkholderiales</taxon>
        <taxon>Alcaligenaceae</taxon>
        <taxon>Oligella</taxon>
    </lineage>
</organism>
<keyword evidence="1" id="KW-0472">Membrane</keyword>
<feature type="transmembrane region" description="Helical" evidence="1">
    <location>
        <begin position="240"/>
        <end position="256"/>
    </location>
</feature>
<evidence type="ECO:0000313" key="2">
    <source>
        <dbReference type="EMBL" id="SPY07094.1"/>
    </source>
</evidence>
<gene>
    <name evidence="2" type="ORF">NCTC11009_00284</name>
</gene>
<dbReference type="EMBL" id="UATH01000001">
    <property type="protein sequence ID" value="SPY07094.1"/>
    <property type="molecule type" value="Genomic_DNA"/>
</dbReference>
<evidence type="ECO:0000256" key="1">
    <source>
        <dbReference type="SAM" id="Phobius"/>
    </source>
</evidence>
<dbReference type="AlphaFoldDB" id="A0A2X1WEK7"/>
<proteinExistence type="predicted"/>
<dbReference type="Proteomes" id="UP000250242">
    <property type="component" value="Unassembled WGS sequence"/>
</dbReference>
<protein>
    <submittedName>
        <fullName evidence="2">Uncharacterized protein</fullName>
    </submittedName>
</protein>
<evidence type="ECO:0000313" key="3">
    <source>
        <dbReference type="Proteomes" id="UP000250242"/>
    </source>
</evidence>
<keyword evidence="1" id="KW-0812">Transmembrane</keyword>
<name>A0A2X1WEK7_9BURK</name>
<reference evidence="2 3" key="1">
    <citation type="submission" date="2018-06" db="EMBL/GenBank/DDBJ databases">
        <authorList>
            <consortium name="Pathogen Informatics"/>
            <person name="Doyle S."/>
        </authorList>
    </citation>
    <scope>NUCLEOTIDE SEQUENCE [LARGE SCALE GENOMIC DNA]</scope>
    <source>
        <strain evidence="2 3">NCTC11009</strain>
    </source>
</reference>
<feature type="transmembrane region" description="Helical" evidence="1">
    <location>
        <begin position="16"/>
        <end position="35"/>
    </location>
</feature>